<dbReference type="EnsemblMetazoa" id="tetur18g02320.1">
    <property type="protein sequence ID" value="tetur18g02320.1"/>
    <property type="gene ID" value="tetur18g02320"/>
</dbReference>
<organism evidence="2 3">
    <name type="scientific">Tetranychus urticae</name>
    <name type="common">Two-spotted spider mite</name>
    <dbReference type="NCBI Taxonomy" id="32264"/>
    <lineage>
        <taxon>Eukaryota</taxon>
        <taxon>Metazoa</taxon>
        <taxon>Ecdysozoa</taxon>
        <taxon>Arthropoda</taxon>
        <taxon>Chelicerata</taxon>
        <taxon>Arachnida</taxon>
        <taxon>Acari</taxon>
        <taxon>Acariformes</taxon>
        <taxon>Trombidiformes</taxon>
        <taxon>Prostigmata</taxon>
        <taxon>Eleutherengona</taxon>
        <taxon>Raphignathae</taxon>
        <taxon>Tetranychoidea</taxon>
        <taxon>Tetranychidae</taxon>
        <taxon>Tetranychus</taxon>
    </lineage>
</organism>
<dbReference type="AlphaFoldDB" id="T1KR55"/>
<dbReference type="HOGENOM" id="CLU_1604838_0_0_1"/>
<name>T1KR55_TETUR</name>
<proteinExistence type="predicted"/>
<evidence type="ECO:0000313" key="3">
    <source>
        <dbReference type="Proteomes" id="UP000015104"/>
    </source>
</evidence>
<accession>T1KR55</accession>
<feature type="compositionally biased region" description="Acidic residues" evidence="1">
    <location>
        <begin position="93"/>
        <end position="111"/>
    </location>
</feature>
<keyword evidence="3" id="KW-1185">Reference proteome</keyword>
<evidence type="ECO:0000256" key="1">
    <source>
        <dbReference type="SAM" id="MobiDB-lite"/>
    </source>
</evidence>
<feature type="compositionally biased region" description="Basic residues" evidence="1">
    <location>
        <begin position="125"/>
        <end position="134"/>
    </location>
</feature>
<sequence>MKTLHRDMGEFEHCFSDISHQPSSMLKASTATVTPTGPANPNLGDSGSMSKHYHDSLGSTSSAWKRREKRESKGLVNRSGRPSGEGKHISSFDESEDEVDEDEPNEDDDQINGEFIGKDEDERRHSNHHSSHHARYSYGKTFSTLYDRLWNILRSAFKKVTCLRSW</sequence>
<evidence type="ECO:0000313" key="2">
    <source>
        <dbReference type="EnsemblMetazoa" id="tetur18g02320.1"/>
    </source>
</evidence>
<reference evidence="3" key="1">
    <citation type="submission" date="2011-08" db="EMBL/GenBank/DDBJ databases">
        <authorList>
            <person name="Rombauts S."/>
        </authorList>
    </citation>
    <scope>NUCLEOTIDE SEQUENCE</scope>
    <source>
        <strain evidence="3">London</strain>
    </source>
</reference>
<dbReference type="Proteomes" id="UP000015104">
    <property type="component" value="Unassembled WGS sequence"/>
</dbReference>
<feature type="compositionally biased region" description="Polar residues" evidence="1">
    <location>
        <begin position="18"/>
        <end position="49"/>
    </location>
</feature>
<reference evidence="2" key="2">
    <citation type="submission" date="2015-06" db="UniProtKB">
        <authorList>
            <consortium name="EnsemblMetazoa"/>
        </authorList>
    </citation>
    <scope>IDENTIFICATION</scope>
</reference>
<protein>
    <submittedName>
        <fullName evidence="2">Uncharacterized protein</fullName>
    </submittedName>
</protein>
<feature type="region of interest" description="Disordered" evidence="1">
    <location>
        <begin position="18"/>
        <end position="134"/>
    </location>
</feature>
<dbReference type="EMBL" id="CAEY01000384">
    <property type="status" value="NOT_ANNOTATED_CDS"/>
    <property type="molecule type" value="Genomic_DNA"/>
</dbReference>